<gene>
    <name evidence="3" type="ORF">KK137_09545</name>
</gene>
<evidence type="ECO:0000313" key="4">
    <source>
        <dbReference type="Proteomes" id="UP000811255"/>
    </source>
</evidence>
<feature type="transmembrane region" description="Helical" evidence="1">
    <location>
        <begin position="51"/>
        <end position="70"/>
    </location>
</feature>
<dbReference type="InterPro" id="IPR050879">
    <property type="entry name" value="Acyltransferase_3"/>
</dbReference>
<feature type="transmembrane region" description="Helical" evidence="1">
    <location>
        <begin position="338"/>
        <end position="359"/>
    </location>
</feature>
<feature type="transmembrane region" description="Helical" evidence="1">
    <location>
        <begin position="91"/>
        <end position="114"/>
    </location>
</feature>
<keyword evidence="1" id="KW-1133">Transmembrane helix</keyword>
<feature type="transmembrane region" description="Helical" evidence="1">
    <location>
        <begin position="277"/>
        <end position="297"/>
    </location>
</feature>
<dbReference type="PANTHER" id="PTHR23028:SF131">
    <property type="entry name" value="BLR2367 PROTEIN"/>
    <property type="match status" value="1"/>
</dbReference>
<feature type="transmembrane region" description="Helical" evidence="1">
    <location>
        <begin position="169"/>
        <end position="188"/>
    </location>
</feature>
<keyword evidence="1" id="KW-0812">Transmembrane</keyword>
<keyword evidence="4" id="KW-1185">Reference proteome</keyword>
<protein>
    <submittedName>
        <fullName evidence="3">Acyltransferase</fullName>
    </submittedName>
</protein>
<feature type="transmembrane region" description="Helical" evidence="1">
    <location>
        <begin position="26"/>
        <end position="45"/>
    </location>
</feature>
<dbReference type="InterPro" id="IPR002656">
    <property type="entry name" value="Acyl_transf_3_dom"/>
</dbReference>
<feature type="transmembrane region" description="Helical" evidence="1">
    <location>
        <begin position="247"/>
        <end position="265"/>
    </location>
</feature>
<evidence type="ECO:0000259" key="2">
    <source>
        <dbReference type="Pfam" id="PF01757"/>
    </source>
</evidence>
<comment type="caution">
    <text evidence="3">The sequence shown here is derived from an EMBL/GenBank/DDBJ whole genome shotgun (WGS) entry which is preliminary data.</text>
</comment>
<keyword evidence="1" id="KW-0472">Membrane</keyword>
<dbReference type="Proteomes" id="UP000811255">
    <property type="component" value="Unassembled WGS sequence"/>
</dbReference>
<feature type="transmembrane region" description="Helical" evidence="1">
    <location>
        <begin position="194"/>
        <end position="212"/>
    </location>
</feature>
<dbReference type="GO" id="GO:0016746">
    <property type="term" value="F:acyltransferase activity"/>
    <property type="evidence" value="ECO:0007669"/>
    <property type="project" value="UniProtKB-KW"/>
</dbReference>
<feature type="transmembrane region" description="Helical" evidence="1">
    <location>
        <begin position="224"/>
        <end position="241"/>
    </location>
</feature>
<accession>A0ABS5W657</accession>
<organism evidence="3 4">
    <name type="scientific">Croceibacterium selenioxidans</name>
    <dbReference type="NCBI Taxonomy" id="2838833"/>
    <lineage>
        <taxon>Bacteria</taxon>
        <taxon>Pseudomonadati</taxon>
        <taxon>Pseudomonadota</taxon>
        <taxon>Alphaproteobacteria</taxon>
        <taxon>Sphingomonadales</taxon>
        <taxon>Erythrobacteraceae</taxon>
        <taxon>Croceibacterium</taxon>
    </lineage>
</organism>
<sequence>MVADTAETSRPTEGERFIALDSLRGLAAVMVVVFHMGAFGLIASLEMFRHAWLMVDFFFVLSGFVIAASYGDRLTGGFSRTRFMLLRLGRVVPLHAATVLLFLAFEVLFVRLVLHQNHDVYYFWRGFLLLDGFAEHTGNFYAPVSWSISVEVLLYLAAACLFSLGRTGLAIAVAGATAALLAMATGWNHAGFGILLQRGVLGFSLGVLCFTLHRRWNWRIDKASITALEVALIAAVVWLLVEMPFGRFTTIASYPLFAGTVLVFARDRGWVSRWLQLGPLVWVGTLSYSIYMTHMLLLRPLNRAMPTVLEALGRPDLIGRPSDTFGLMTMELGDTAETLVTVGLVALVLVMSSYSWRYLEEPARQWSRRQAKRWAEAREAQGAVPA</sequence>
<evidence type="ECO:0000256" key="1">
    <source>
        <dbReference type="SAM" id="Phobius"/>
    </source>
</evidence>
<dbReference type="PANTHER" id="PTHR23028">
    <property type="entry name" value="ACETYLTRANSFERASE"/>
    <property type="match status" value="1"/>
</dbReference>
<dbReference type="Pfam" id="PF01757">
    <property type="entry name" value="Acyl_transf_3"/>
    <property type="match status" value="1"/>
</dbReference>
<keyword evidence="3" id="KW-0012">Acyltransferase</keyword>
<evidence type="ECO:0000313" key="3">
    <source>
        <dbReference type="EMBL" id="MBT2134577.1"/>
    </source>
</evidence>
<name>A0ABS5W657_9SPHN</name>
<proteinExistence type="predicted"/>
<reference evidence="3 4" key="1">
    <citation type="submission" date="2021-05" db="EMBL/GenBank/DDBJ databases">
        <title>Croceibacterium sp. LX-88 genome sequence.</title>
        <authorList>
            <person name="Luo X."/>
        </authorList>
    </citation>
    <scope>NUCLEOTIDE SEQUENCE [LARGE SCALE GENOMIC DNA]</scope>
    <source>
        <strain evidence="3 4">LX-88</strain>
    </source>
</reference>
<feature type="domain" description="Acyltransferase 3" evidence="2">
    <location>
        <begin position="18"/>
        <end position="307"/>
    </location>
</feature>
<dbReference type="EMBL" id="JAHFVK010000002">
    <property type="protein sequence ID" value="MBT2134577.1"/>
    <property type="molecule type" value="Genomic_DNA"/>
</dbReference>
<keyword evidence="3" id="KW-0808">Transferase</keyword>
<dbReference type="RefSeq" id="WP_214536215.1">
    <property type="nucleotide sequence ID" value="NZ_JAHFVK010000002.1"/>
</dbReference>
<feature type="transmembrane region" description="Helical" evidence="1">
    <location>
        <begin position="140"/>
        <end position="162"/>
    </location>
</feature>